<accession>V4HF79</accession>
<keyword evidence="1" id="KW-1133">Transmembrane helix</keyword>
<sequence>MQPLPLEFLVPVGALESVAGLLPLVIFVLVLVNFGLRVLAQRSYESAAEEGDDDEALSRYLPLEAVNVLLVLLSFAYLVVHPHAGMVLSVLVLGMVLSDFFEYEARRVEARNGMELERPNSSIVMSVLVFLYAAFESVFFLIQPYWTQII</sequence>
<dbReference type="OrthoDB" id="234683at2157"/>
<proteinExistence type="predicted"/>
<organism evidence="3 4">
    <name type="scientific">Candidatus Halobonum tyrrellensis G22</name>
    <dbReference type="NCBI Taxonomy" id="1324957"/>
    <lineage>
        <taxon>Archaea</taxon>
        <taxon>Methanobacteriati</taxon>
        <taxon>Methanobacteriota</taxon>
        <taxon>Stenosarchaea group</taxon>
        <taxon>Halobacteria</taxon>
        <taxon>Halobacteriales</taxon>
        <taxon>Haloferacaceae</taxon>
        <taxon>Candidatus Halobonum</taxon>
    </lineage>
</organism>
<dbReference type="Pfam" id="PF23995">
    <property type="entry name" value="DUF7313"/>
    <property type="match status" value="1"/>
</dbReference>
<dbReference type="RefSeq" id="WP_023393567.1">
    <property type="nucleotide sequence ID" value="NZ_ASGZ01000013.1"/>
</dbReference>
<dbReference type="Proteomes" id="UP000017840">
    <property type="component" value="Unassembled WGS sequence"/>
</dbReference>
<name>V4HF79_9EURY</name>
<dbReference type="InterPro" id="IPR055737">
    <property type="entry name" value="DUF7313"/>
</dbReference>
<protein>
    <recommendedName>
        <fullName evidence="2">DUF7313 domain-containing protein</fullName>
    </recommendedName>
</protein>
<gene>
    <name evidence="3" type="ORF">K933_04886</name>
</gene>
<keyword evidence="1" id="KW-0472">Membrane</keyword>
<comment type="caution">
    <text evidence="3">The sequence shown here is derived from an EMBL/GenBank/DDBJ whole genome shotgun (WGS) entry which is preliminary data.</text>
</comment>
<reference evidence="3 4" key="1">
    <citation type="journal article" date="2013" name="Genome Announc.">
        <title>Draft Genome Sequence of 'Candidatus Halobonum tyrrellensis' Strain G22, Isolated from the Hypersaline Waters of Lake Tyrrell, Australia.</title>
        <authorList>
            <person name="Ugalde J.A."/>
            <person name="Narasingarao P."/>
            <person name="Kuo S."/>
            <person name="Podell S."/>
            <person name="Allen E.E."/>
        </authorList>
    </citation>
    <scope>NUCLEOTIDE SEQUENCE [LARGE SCALE GENOMIC DNA]</scope>
    <source>
        <strain evidence="3 4">G22</strain>
    </source>
</reference>
<keyword evidence="4" id="KW-1185">Reference proteome</keyword>
<feature type="transmembrane region" description="Helical" evidence="1">
    <location>
        <begin position="20"/>
        <end position="39"/>
    </location>
</feature>
<evidence type="ECO:0000259" key="2">
    <source>
        <dbReference type="Pfam" id="PF23995"/>
    </source>
</evidence>
<dbReference type="eggNOG" id="arCOG04591">
    <property type="taxonomic scope" value="Archaea"/>
</dbReference>
<dbReference type="EMBL" id="ASGZ01000013">
    <property type="protein sequence ID" value="ESP89325.1"/>
    <property type="molecule type" value="Genomic_DNA"/>
</dbReference>
<feature type="domain" description="DUF7313" evidence="2">
    <location>
        <begin position="5"/>
        <end position="150"/>
    </location>
</feature>
<dbReference type="STRING" id="1324957.K933_04886"/>
<feature type="transmembrane region" description="Helical" evidence="1">
    <location>
        <begin position="123"/>
        <end position="146"/>
    </location>
</feature>
<evidence type="ECO:0000313" key="3">
    <source>
        <dbReference type="EMBL" id="ESP89325.1"/>
    </source>
</evidence>
<keyword evidence="1" id="KW-0812">Transmembrane</keyword>
<feature type="transmembrane region" description="Helical" evidence="1">
    <location>
        <begin position="60"/>
        <end position="80"/>
    </location>
</feature>
<dbReference type="AlphaFoldDB" id="V4HF79"/>
<evidence type="ECO:0000256" key="1">
    <source>
        <dbReference type="SAM" id="Phobius"/>
    </source>
</evidence>
<evidence type="ECO:0000313" key="4">
    <source>
        <dbReference type="Proteomes" id="UP000017840"/>
    </source>
</evidence>